<accession>A0A2K1R293</accession>
<comment type="similarity">
    <text evidence="1">Belongs to the APC1 family.</text>
</comment>
<dbReference type="Proteomes" id="UP000243797">
    <property type="component" value="Unassembled WGS sequence"/>
</dbReference>
<evidence type="ECO:0000256" key="1">
    <source>
        <dbReference type="ARBA" id="ARBA00010547"/>
    </source>
</evidence>
<sequence length="1997" mass="219380">MAEVVSFGVHAPTALQYLVSEGALPHDPSEDLYQSNSYSSTDNHADEEEEVLWTRNRVVYSRGGYIQRVYNYPEHGEDVQSALVTCFRAPVDGIDGQESTSRQKTGHTAPYPDVAAFGRVCRKSRRSSVLLPTTNADTFPDASPVVGVDRTRALVILVGKQCHVHFLAGSSHIVSLPFVVASIFPAQDGIVVQRSIKFRPGSSGTVPVVPPNSFISSQPQLSPPLRSPFASGRGIPNVSAAESPSLKHISALSAFTEAASSAEDYEAPHLWSLTDPLADFSAIASATVAPLPRHLRIDDAALFVEYDDIDAAESLLYVSPRDEVPAGPSAGKVALLVFVTMNEEFDQVTVWQAWYLRPRPLSTLTAVRKTIKEIRSKRRASGNTAILNTGGGPSVRFHDKGRESFAAAANVPVKRKSGRREKVEADAKSVGTEAEDMASRMDPDFRTSQQHLRDTRRAGSVLPRVDPVSEETSRARSGVGPHTATSRRGPSMRLSQDRRSFGTSIYRKSRGSVPGSVFSKSIGPEDDSMEIESEAEDGELDAEIARVSQLFLATHEFASVDATFSSGADGVKPELLLRKMHVFQLSTSHSSSQGAPAMHERFKTRTLCRASTGRENGTFLSVWICDKMQQQVTKVDFDIALAPITTIGQDSAPSRSFSIPVPIFRSQKSETSITDVVKIADGPVQALASSSVRHGLTISPDRGTPCSIALPQKHYFYDPVDVRNDLHREMREFGIRRTLNLVNPPTHLSDLAKSGHLYAIDDDRHRFALQVKLRPADRLVAYALQIAHTVLSGVAKDMLMQIWASAYQHLRSEDLSSDDADLLELEALIITLFSFAVGSLGRGPSSRSRRSHAGNQQASEPFMSRQASVMDGATSRMARPWRAISIALAEPTTTSKLDRAEKMMALTSVLDQIRMTDMEAKARSLLHRLKSEGNAWLMDPKEMRSRTTASLQLILALQLFREELRLNAWEDGRAATMRELLAAALAQMGHYLRQDAWDWKLGTRLLGDIGFTNPGFSDSDISEVKGPARSQVAAPFSIDAWLERALADGQVEQMMDLRMIAKLANPDYLSHEASLPHTALLSRQVLLARFLENVSALRRLPAAAVEVMQQNGMSSDFIESLPDSTAVLLKEMVSRCQSSPPSTWSSALLHMVDREDLVASADIHHSVGSQSSAQPLHGLGAVTDVQSLINAAERLMPSTRSHEADRHAIIAQIFSEDRRFVDAARLTNSAVLQIAECPLQTGWSDEDHLEQQKKVMNWVMIRTIALPAGSAMVHFESQKPLISEKFTVPGFSTLCQMKPMDNTVSADKTGFTEEKLSWSFFHAGASAGLHISRKASGIDTSWIVYNKPEDLTNRHAGFLLALGLNGHLRNMAKWLAFKYLTPKHTMTSIGLLLGLSASYMGTMDSLITRMLSVHVTRMLPPGAAELNVSPLTQAVGLLGIGLLYFSTQHRRMSEIMLSELEYRDNEDPASAADNIRDESYRLAAGFSLGLINLGKGADLRGLQGMGLLERLLSIAIGPRPVELVHVVDRATAGATIALAFIYMKTNDKAIAHKIDVPDTTSQLDHIRPDILLLRALARNLIMWDSVVATSGWIHEQLPAYASHYFAPKTSKLLPLIPLRSSEIPLYNIITGHAWSLALKHAGTASVTVRDEILAYLDVFWSTSLEPAAYYDAQLARTTIRRCIDMLVLSAATVMAGTGDVTVFRYLRRLHGRTDAETTYGSHMAAHLAVGTLFVGGGTYTFSTSNIAVAGLVMAFYPLWPSEVLDNAVHLQALRHLWVLAAEARCVVCQDVDSGRPIQLDLKIKLRGGEEVVKKAPCLLPELDMVASVETVNAGWWRAKLDFQGNEKHLQGFRESQILWVRKAPATEENPGLFGRALKGLNEKHDMPEWWTMWASLLDLPALEGIEEGELGLAIPSTAVSGVHEDGKGTVLDAQLSLLSDAKSWDPQKLWNVRLLLGWAERTRLEESGPLKWLGEEFVRRLNGVVQQRMEAIQGRAL</sequence>
<evidence type="ECO:0000259" key="6">
    <source>
        <dbReference type="Pfam" id="PF12859"/>
    </source>
</evidence>
<feature type="domain" description="Anaphase-promoting complex subunit 1 N-terminal" evidence="6">
    <location>
        <begin position="29"/>
        <end position="832"/>
    </location>
</feature>
<feature type="region of interest" description="Disordered" evidence="5">
    <location>
        <begin position="411"/>
        <end position="496"/>
    </location>
</feature>
<dbReference type="GO" id="GO:0070979">
    <property type="term" value="P:protein K11-linked ubiquitination"/>
    <property type="evidence" value="ECO:0007669"/>
    <property type="project" value="TreeGrafter"/>
</dbReference>
<dbReference type="EMBL" id="NKHZ01000011">
    <property type="protein sequence ID" value="PNS21406.1"/>
    <property type="molecule type" value="Genomic_DNA"/>
</dbReference>
<dbReference type="InterPro" id="IPR049255">
    <property type="entry name" value="Apc1_N"/>
</dbReference>
<comment type="caution">
    <text evidence="7">The sequence shown here is derived from an EMBL/GenBank/DDBJ whole genome shotgun (WGS) entry which is preliminary data.</text>
</comment>
<proteinExistence type="inferred from homology"/>
<evidence type="ECO:0000256" key="3">
    <source>
        <dbReference type="ARBA" id="ARBA00022776"/>
    </source>
</evidence>
<dbReference type="GO" id="GO:0060090">
    <property type="term" value="F:molecular adaptor activity"/>
    <property type="evidence" value="ECO:0007669"/>
    <property type="project" value="TreeGrafter"/>
</dbReference>
<evidence type="ECO:0000313" key="7">
    <source>
        <dbReference type="EMBL" id="PNS21406.1"/>
    </source>
</evidence>
<dbReference type="InterPro" id="IPR024990">
    <property type="entry name" value="Apc1"/>
</dbReference>
<dbReference type="PANTHER" id="PTHR12827:SF3">
    <property type="entry name" value="ANAPHASE-PROMOTING COMPLEX SUBUNIT 1"/>
    <property type="match status" value="1"/>
</dbReference>
<evidence type="ECO:0000256" key="5">
    <source>
        <dbReference type="SAM" id="MobiDB-lite"/>
    </source>
</evidence>
<dbReference type="InterPro" id="IPR011989">
    <property type="entry name" value="ARM-like"/>
</dbReference>
<feature type="region of interest" description="Disordered" evidence="5">
    <location>
        <begin position="841"/>
        <end position="866"/>
    </location>
</feature>
<feature type="region of interest" description="Disordered" evidence="5">
    <location>
        <begin position="26"/>
        <end position="49"/>
    </location>
</feature>
<keyword evidence="3" id="KW-0498">Mitosis</keyword>
<dbReference type="PANTHER" id="PTHR12827">
    <property type="entry name" value="MEIOTIC CHECKPOINT REGULATOR TSG24 FAMILY MEMBER"/>
    <property type="match status" value="1"/>
</dbReference>
<dbReference type="Gene3D" id="1.25.10.10">
    <property type="entry name" value="Leucine-rich Repeat Variant"/>
    <property type="match status" value="1"/>
</dbReference>
<dbReference type="FunFam" id="1.25.10.10:FF:000435">
    <property type="entry name" value="Ubiquitin ligase subunit"/>
    <property type="match status" value="1"/>
</dbReference>
<dbReference type="InParanoid" id="A0A2K1R293"/>
<protein>
    <recommendedName>
        <fullName evidence="6">Anaphase-promoting complex subunit 1 N-terminal domain-containing protein</fullName>
    </recommendedName>
</protein>
<evidence type="ECO:0000313" key="8">
    <source>
        <dbReference type="Proteomes" id="UP000243797"/>
    </source>
</evidence>
<keyword evidence="8" id="KW-1185">Reference proteome</keyword>
<dbReference type="STRING" id="2082308.A0A2K1R293"/>
<dbReference type="Pfam" id="PF12859">
    <property type="entry name" value="ANAPC1"/>
    <property type="match status" value="1"/>
</dbReference>
<dbReference type="OrthoDB" id="26401at2759"/>
<evidence type="ECO:0000256" key="4">
    <source>
        <dbReference type="ARBA" id="ARBA00023306"/>
    </source>
</evidence>
<name>A0A2K1R293_9PEZI</name>
<evidence type="ECO:0000256" key="2">
    <source>
        <dbReference type="ARBA" id="ARBA00022618"/>
    </source>
</evidence>
<keyword evidence="2" id="KW-0132">Cell division</keyword>
<gene>
    <name evidence="7" type="ORF">CAC42_1185</name>
</gene>
<dbReference type="GO" id="GO:0051301">
    <property type="term" value="P:cell division"/>
    <property type="evidence" value="ECO:0007669"/>
    <property type="project" value="UniProtKB-KW"/>
</dbReference>
<keyword evidence="4" id="KW-0131">Cell cycle</keyword>
<feature type="compositionally biased region" description="Basic and acidic residues" evidence="5">
    <location>
        <begin position="437"/>
        <end position="457"/>
    </location>
</feature>
<feature type="compositionally biased region" description="Polar residues" evidence="5">
    <location>
        <begin position="32"/>
        <end position="42"/>
    </location>
</feature>
<organism evidence="7 8">
    <name type="scientific">Sphaceloma murrayae</name>
    <dbReference type="NCBI Taxonomy" id="2082308"/>
    <lineage>
        <taxon>Eukaryota</taxon>
        <taxon>Fungi</taxon>
        <taxon>Dikarya</taxon>
        <taxon>Ascomycota</taxon>
        <taxon>Pezizomycotina</taxon>
        <taxon>Dothideomycetes</taxon>
        <taxon>Dothideomycetidae</taxon>
        <taxon>Myriangiales</taxon>
        <taxon>Elsinoaceae</taxon>
        <taxon>Sphaceloma</taxon>
    </lineage>
</organism>
<dbReference type="GO" id="GO:0031145">
    <property type="term" value="P:anaphase-promoting complex-dependent catabolic process"/>
    <property type="evidence" value="ECO:0007669"/>
    <property type="project" value="TreeGrafter"/>
</dbReference>
<dbReference type="GO" id="GO:0007091">
    <property type="term" value="P:metaphase/anaphase transition of mitotic cell cycle"/>
    <property type="evidence" value="ECO:0007669"/>
    <property type="project" value="TreeGrafter"/>
</dbReference>
<reference evidence="7 8" key="1">
    <citation type="submission" date="2017-06" db="EMBL/GenBank/DDBJ databases">
        <title>Draft genome sequence of a variant of Elsinoe murrayae.</title>
        <authorList>
            <person name="Cheng Q."/>
        </authorList>
    </citation>
    <scope>NUCLEOTIDE SEQUENCE [LARGE SCALE GENOMIC DNA]</scope>
    <source>
        <strain evidence="7 8">CQ-2017a</strain>
    </source>
</reference>
<dbReference type="GO" id="GO:0005680">
    <property type="term" value="C:anaphase-promoting complex"/>
    <property type="evidence" value="ECO:0007669"/>
    <property type="project" value="InterPro"/>
</dbReference>